<organism evidence="5 6">
    <name type="scientific">Lacrimispora saccharolytica (strain ATCC 35040 / DSM 2544 / NRCC 2533 / WM1)</name>
    <name type="common">Clostridium saccharolyticum</name>
    <dbReference type="NCBI Taxonomy" id="610130"/>
    <lineage>
        <taxon>Bacteria</taxon>
        <taxon>Bacillati</taxon>
        <taxon>Bacillota</taxon>
        <taxon>Clostridia</taxon>
        <taxon>Lachnospirales</taxon>
        <taxon>Lachnospiraceae</taxon>
        <taxon>Lacrimispora</taxon>
    </lineage>
</organism>
<reference evidence="5" key="1">
    <citation type="submission" date="2010-07" db="EMBL/GenBank/DDBJ databases">
        <title>Complete sequence of Clostridium saccharolyticum WM1.</title>
        <authorList>
            <consortium name="US DOE Joint Genome Institute"/>
            <person name="Lucas S."/>
            <person name="Copeland A."/>
            <person name="Lapidus A."/>
            <person name="Cheng J.-F."/>
            <person name="Bruce D."/>
            <person name="Goodwin L."/>
            <person name="Pitluck S."/>
            <person name="Chertkov O."/>
            <person name="Detter J.C."/>
            <person name="Han C."/>
            <person name="Tapia R."/>
            <person name="Land M."/>
            <person name="Hauser L."/>
            <person name="Chang Y.-J."/>
            <person name="Jeffries C."/>
            <person name="Kyrpides N."/>
            <person name="Ivanova N."/>
            <person name="Mikhailova N."/>
            <person name="Mouttaki H."/>
            <person name="Lin L."/>
            <person name="Zhou J."/>
            <person name="Hemme C.L."/>
            <person name="Woyke T."/>
        </authorList>
    </citation>
    <scope>NUCLEOTIDE SEQUENCE [LARGE SCALE GENOMIC DNA]</scope>
    <source>
        <strain evidence="5">WM1</strain>
    </source>
</reference>
<proteinExistence type="predicted"/>
<dbReference type="HOGENOM" id="CLU_038792_1_0_9"/>
<sequence length="579" mass="64446">MIKKNRIILVIVMLISLLFPTNVFAVGDGNIDTGGGGMGQGTSTNVWSSGNEGVRVTVVRSSDHAVVTNPVDITNRPPSSSIYNFGKVSKIQYNNGRALSPVKGGYVCIKPSQSIPKIISTDGTSNIAAIKSYFTDEQVIRSIASITGMNFDTLVNGDYKLLLEPMAYYKFEGVMIATTATEAAMYDEAVNGLLRRRMVSLTHKNLPLAMFLEVSDLGYPAWSGSRTTAASDSDIKSSLGLGIVRFKEQPEEVVVSTYDYEYRVDTDVITAVTVSGGQSDPDNPTRVSFTIAGTSYNVGNVFYPRGDSQIAWVKWHTPTTAKTMDIQVNVMGPGNTSKSTIHVKIVDLNKNPPPNPVADDRNDGFVRTSVPTRAEKERADWSIWRPWWQEYWVDEGHWERDSWTDSEGHHHSSSYWVSNWVDRGWWEFDLNQYQATLNPSMSIVCDSNNPTARGRSMKSGYGINESVTASISTNQSSAVTNPQNAVSYFPEFQYKTYWRLLERLQSGSTAKFAFQKNSYSTYKSRTHFTPIWMPDGSYEVNTWVIDAWTPSGMLSSNLTDALTIEGNLWSDWHIAPLKP</sequence>
<dbReference type="InterPro" id="IPR058506">
    <property type="entry name" value="DUF8193"/>
</dbReference>
<dbReference type="AlphaFoldDB" id="D9R6G4"/>
<dbReference type="Pfam" id="PF26614">
    <property type="entry name" value="DUF8194"/>
    <property type="match status" value="1"/>
</dbReference>
<dbReference type="eggNOG" id="COG1572">
    <property type="taxonomic scope" value="Bacteria"/>
</dbReference>
<dbReference type="InterPro" id="IPR058507">
    <property type="entry name" value="DUF8194"/>
</dbReference>
<dbReference type="Proteomes" id="UP000001662">
    <property type="component" value="Chromosome"/>
</dbReference>
<evidence type="ECO:0000259" key="3">
    <source>
        <dbReference type="Pfam" id="PF26614"/>
    </source>
</evidence>
<feature type="domain" description="DUF8193" evidence="2">
    <location>
        <begin position="27"/>
        <end position="245"/>
    </location>
</feature>
<dbReference type="KEGG" id="csh:Closa_2833"/>
<dbReference type="STRING" id="610130.Closa_2833"/>
<dbReference type="RefSeq" id="WP_013273458.1">
    <property type="nucleotide sequence ID" value="NC_014376.1"/>
</dbReference>
<evidence type="ECO:0000259" key="4">
    <source>
        <dbReference type="Pfam" id="PF26615"/>
    </source>
</evidence>
<evidence type="ECO:0000256" key="1">
    <source>
        <dbReference type="SAM" id="SignalP"/>
    </source>
</evidence>
<dbReference type="EMBL" id="CP002109">
    <property type="protein sequence ID" value="ADL05374.1"/>
    <property type="molecule type" value="Genomic_DNA"/>
</dbReference>
<evidence type="ECO:0000313" key="6">
    <source>
        <dbReference type="Proteomes" id="UP000001662"/>
    </source>
</evidence>
<dbReference type="Pfam" id="PF26615">
    <property type="entry name" value="DUF8195"/>
    <property type="match status" value="1"/>
</dbReference>
<dbReference type="PaxDb" id="610130-Closa_2833"/>
<accession>D9R6G4</accession>
<dbReference type="Pfam" id="PF26613">
    <property type="entry name" value="DUF8193"/>
    <property type="match status" value="1"/>
</dbReference>
<feature type="domain" description="DUF8195" evidence="4">
    <location>
        <begin position="351"/>
        <end position="572"/>
    </location>
</feature>
<feature type="signal peptide" evidence="1">
    <location>
        <begin position="1"/>
        <end position="25"/>
    </location>
</feature>
<dbReference type="InterPro" id="IPR058508">
    <property type="entry name" value="DUF8195"/>
</dbReference>
<evidence type="ECO:0000313" key="5">
    <source>
        <dbReference type="EMBL" id="ADL05374.1"/>
    </source>
</evidence>
<keyword evidence="6" id="KW-1185">Reference proteome</keyword>
<evidence type="ECO:0000259" key="2">
    <source>
        <dbReference type="Pfam" id="PF26613"/>
    </source>
</evidence>
<feature type="chain" id="PRO_5003127332" description="Cadherin domain-containing protein" evidence="1">
    <location>
        <begin position="26"/>
        <end position="579"/>
    </location>
</feature>
<gene>
    <name evidence="5" type="ordered locus">Closa_2833</name>
</gene>
<protein>
    <recommendedName>
        <fullName evidence="7">Cadherin domain-containing protein</fullName>
    </recommendedName>
</protein>
<feature type="domain" description="DUF8194" evidence="3">
    <location>
        <begin position="257"/>
        <end position="347"/>
    </location>
</feature>
<name>D9R6G4_LACSW</name>
<evidence type="ECO:0008006" key="7">
    <source>
        <dbReference type="Google" id="ProtNLM"/>
    </source>
</evidence>
<keyword evidence="1" id="KW-0732">Signal</keyword>